<dbReference type="RefSeq" id="WP_032541391.1">
    <property type="nucleotide sequence ID" value="NZ_CP054003.1"/>
</dbReference>
<organism evidence="2 3">
    <name type="scientific">Bacteroides fragilis</name>
    <dbReference type="NCBI Taxonomy" id="817"/>
    <lineage>
        <taxon>Bacteria</taxon>
        <taxon>Pseudomonadati</taxon>
        <taxon>Bacteroidota</taxon>
        <taxon>Bacteroidia</taxon>
        <taxon>Bacteroidales</taxon>
        <taxon>Bacteroidaceae</taxon>
        <taxon>Bacteroides</taxon>
    </lineage>
</organism>
<sequence>MNLKKFFILALFLGSTCPVFCSGDTLRCRFYFPVGSFTPDLSYRANGSRLDSFLSGVRSQQGHSVLRRVSLRSSASPEGSSVLNRRLSDERLASLRSLIRERLSVPDSIFVCTSLGDDWEGLTSLVETSDMPYREEALHILRDTPIWVTRGGVVVDSRKRQLMNLRGGRAWHYMAEHFFPELRSSSVVECEFEPVVMEKDMSLVAEPGEAEPADTVIVRDTIERTVVVHDTIQVPVPMDNVPKPFYMGLKTNLLYDALLVPNVGVEFYLGRNWTVGANWMYSWWSRDKKHRYWRMYGGEIGLRKYFGSLAADKLLSGHHVGLYGQMFTYDFEFGGKGHMGGRPGGSLWEKSNYVVGLEYGYSLALARRLNLDFSLGLGYWGGTYYEYTPMDGHYVWEETRTRHWFGPTKAEVSLVWLLGRGNYNQKKGGRR</sequence>
<dbReference type="InterPro" id="IPR021958">
    <property type="entry name" value="DUF3575"/>
</dbReference>
<dbReference type="Proteomes" id="UP000501467">
    <property type="component" value="Chromosome"/>
</dbReference>
<gene>
    <name evidence="2" type="ORF">FOC69_06455</name>
</gene>
<dbReference type="Pfam" id="PF12099">
    <property type="entry name" value="DUF3575"/>
    <property type="match status" value="1"/>
</dbReference>
<dbReference type="AlphaFoldDB" id="A0AAP9NAL9"/>
<evidence type="ECO:0000313" key="3">
    <source>
        <dbReference type="Proteomes" id="UP000501467"/>
    </source>
</evidence>
<dbReference type="EMBL" id="CP054003">
    <property type="protein sequence ID" value="QKH84013.1"/>
    <property type="molecule type" value="Genomic_DNA"/>
</dbReference>
<accession>A0AAP9NAL9</accession>
<evidence type="ECO:0000256" key="1">
    <source>
        <dbReference type="SAM" id="SignalP"/>
    </source>
</evidence>
<feature type="signal peptide" evidence="1">
    <location>
        <begin position="1"/>
        <end position="21"/>
    </location>
</feature>
<protein>
    <submittedName>
        <fullName evidence="2">DUF3575 domain-containing protein</fullName>
    </submittedName>
</protein>
<name>A0AAP9NAL9_BACFG</name>
<feature type="chain" id="PRO_5042978125" evidence="1">
    <location>
        <begin position="22"/>
        <end position="431"/>
    </location>
</feature>
<reference evidence="2 3" key="1">
    <citation type="submission" date="2020-05" db="EMBL/GenBank/DDBJ databases">
        <title>FDA dAtabase for Regulatory Grade micrObial Sequences (FDA-ARGOS): Supporting development and validation of Infectious Disease Dx tests.</title>
        <authorList>
            <person name="Bojja K."/>
            <person name="Kessler A."/>
            <person name="Tallon L."/>
            <person name="Sadzewicz L."/>
            <person name="Zhao X."/>
            <person name="Vavikolanu K."/>
            <person name="Mehta A."/>
            <person name="Aluvathingal J."/>
            <person name="Nadendla S."/>
            <person name="Myers T."/>
            <person name="Yan Y."/>
            <person name="Sichtig H."/>
        </authorList>
    </citation>
    <scope>NUCLEOTIDE SEQUENCE [LARGE SCALE GENOMIC DNA]</scope>
    <source>
        <strain evidence="2 3">FDAARGOS_763</strain>
    </source>
</reference>
<evidence type="ECO:0000313" key="2">
    <source>
        <dbReference type="EMBL" id="QKH84013.1"/>
    </source>
</evidence>
<keyword evidence="1" id="KW-0732">Signal</keyword>
<proteinExistence type="predicted"/>